<sequence>MPTARLDAFLSSGEMGNGSRGSAEEERECGNKASLLRINLAAMRLQVLNIVSHHCRYEAKDAADGCLPGAALIRQDDEDVEPRLSTSSSSTRRLSMAADVSGESPAEMSSPICVTGVKMILIEAQMAFIN</sequence>
<evidence type="ECO:0000256" key="1">
    <source>
        <dbReference type="SAM" id="MobiDB-lite"/>
    </source>
</evidence>
<accession>Q6IIR5</accession>
<name>Q6IIR5_DROME</name>
<proteinExistence type="predicted"/>
<reference evidence="2" key="1">
    <citation type="journal article" date="2003" name="Genome Biol.">
        <title>An integrated gene annotation and transcriptional profiling approach towards the full gene content of the Drosophila genome.</title>
        <authorList>
            <person name="Hild M."/>
            <person name="Beckmann B."/>
            <person name="Haas S.A."/>
            <person name="Koch B."/>
            <person name="Solovyev V."/>
            <person name="Busold C."/>
            <person name="Fellenberg K."/>
            <person name="Boutros M."/>
            <person name="Vingron M."/>
            <person name="Sauer F."/>
            <person name="Hoheisel J.D."/>
            <person name="Paro R."/>
        </authorList>
    </citation>
    <scope>NUCLEOTIDE SEQUENCE</scope>
</reference>
<feature type="region of interest" description="Disordered" evidence="1">
    <location>
        <begin position="1"/>
        <end position="26"/>
    </location>
</feature>
<organism evidence="2">
    <name type="scientific">Drosophila melanogaster</name>
    <name type="common">Fruit fly</name>
    <dbReference type="NCBI Taxonomy" id="7227"/>
    <lineage>
        <taxon>Eukaryota</taxon>
        <taxon>Metazoa</taxon>
        <taxon>Ecdysozoa</taxon>
        <taxon>Arthropoda</taxon>
        <taxon>Hexapoda</taxon>
        <taxon>Insecta</taxon>
        <taxon>Pterygota</taxon>
        <taxon>Neoptera</taxon>
        <taxon>Endopterygota</taxon>
        <taxon>Diptera</taxon>
        <taxon>Brachycera</taxon>
        <taxon>Muscomorpha</taxon>
        <taxon>Ephydroidea</taxon>
        <taxon>Drosophilidae</taxon>
        <taxon>Drosophila</taxon>
        <taxon>Sophophora</taxon>
    </lineage>
</organism>
<dbReference type="EMBL" id="BK003001">
    <property type="protein sequence ID" value="DAA03201.1"/>
    <property type="molecule type" value="Genomic_DNA"/>
</dbReference>
<protein>
    <submittedName>
        <fullName evidence="2">HDC17301</fullName>
    </submittedName>
</protein>
<feature type="region of interest" description="Disordered" evidence="1">
    <location>
        <begin position="77"/>
        <end position="104"/>
    </location>
</feature>
<evidence type="ECO:0000313" key="2">
    <source>
        <dbReference type="EMBL" id="DAA03201.1"/>
    </source>
</evidence>
<dbReference type="AlphaFoldDB" id="Q6IIR5"/>
<feature type="compositionally biased region" description="Low complexity" evidence="1">
    <location>
        <begin position="83"/>
        <end position="95"/>
    </location>
</feature>
<gene>
    <name evidence="2" type="ORF">HDC17301</name>
</gene>